<evidence type="ECO:0000313" key="1">
    <source>
        <dbReference type="EMBL" id="RED16225.1"/>
    </source>
</evidence>
<reference evidence="1 2" key="1">
    <citation type="submission" date="2018-07" db="EMBL/GenBank/DDBJ databases">
        <title>Genomic Encyclopedia of Type Strains, Phase IV (KMG-IV): sequencing the most valuable type-strain genomes for metagenomic binning, comparative biology and taxonomic classification.</title>
        <authorList>
            <person name="Goeker M."/>
        </authorList>
    </citation>
    <scope>NUCLEOTIDE SEQUENCE [LARGE SCALE GENOMIC DNA]</scope>
    <source>
        <strain evidence="1 2">DSM 26725</strain>
    </source>
</reference>
<evidence type="ECO:0000313" key="2">
    <source>
        <dbReference type="Proteomes" id="UP000256310"/>
    </source>
</evidence>
<protein>
    <submittedName>
        <fullName evidence="1">Uncharacterized protein</fullName>
    </submittedName>
</protein>
<dbReference type="EMBL" id="QRDP01000004">
    <property type="protein sequence ID" value="RED16225.1"/>
    <property type="molecule type" value="Genomic_DNA"/>
</dbReference>
<keyword evidence="2" id="KW-1185">Reference proteome</keyword>
<organism evidence="1 2">
    <name type="scientific">Parasphingopyxis lamellibrachiae</name>
    <dbReference type="NCBI Taxonomy" id="680125"/>
    <lineage>
        <taxon>Bacteria</taxon>
        <taxon>Pseudomonadati</taxon>
        <taxon>Pseudomonadota</taxon>
        <taxon>Alphaproteobacteria</taxon>
        <taxon>Sphingomonadales</taxon>
        <taxon>Sphingomonadaceae</taxon>
        <taxon>Parasphingopyxis</taxon>
    </lineage>
</organism>
<gene>
    <name evidence="1" type="ORF">DFR46_1243</name>
</gene>
<proteinExistence type="predicted"/>
<accession>A0A3D9FEF8</accession>
<name>A0A3D9FEF8_9SPHN</name>
<comment type="caution">
    <text evidence="1">The sequence shown here is derived from an EMBL/GenBank/DDBJ whole genome shotgun (WGS) entry which is preliminary data.</text>
</comment>
<dbReference type="AlphaFoldDB" id="A0A3D9FEF8"/>
<sequence>MPTGTFNPLIAIALAAPPGRRKKKHLNDGR</sequence>
<dbReference type="Proteomes" id="UP000256310">
    <property type="component" value="Unassembled WGS sequence"/>
</dbReference>